<keyword evidence="4" id="KW-1185">Reference proteome</keyword>
<organism evidence="3 4">
    <name type="scientific">Quillaja saponaria</name>
    <name type="common">Soap bark tree</name>
    <dbReference type="NCBI Taxonomy" id="32244"/>
    <lineage>
        <taxon>Eukaryota</taxon>
        <taxon>Viridiplantae</taxon>
        <taxon>Streptophyta</taxon>
        <taxon>Embryophyta</taxon>
        <taxon>Tracheophyta</taxon>
        <taxon>Spermatophyta</taxon>
        <taxon>Magnoliopsida</taxon>
        <taxon>eudicotyledons</taxon>
        <taxon>Gunneridae</taxon>
        <taxon>Pentapetalae</taxon>
        <taxon>rosids</taxon>
        <taxon>fabids</taxon>
        <taxon>Fabales</taxon>
        <taxon>Quillajaceae</taxon>
        <taxon>Quillaja</taxon>
    </lineage>
</organism>
<evidence type="ECO:0000313" key="4">
    <source>
        <dbReference type="Proteomes" id="UP001163823"/>
    </source>
</evidence>
<gene>
    <name evidence="3" type="ORF">O6P43_025574</name>
</gene>
<dbReference type="KEGG" id="qsa:O6P43_025574"/>
<dbReference type="InterPro" id="IPR039926">
    <property type="entry name" value="Egg_app_1"/>
</dbReference>
<protein>
    <submittedName>
        <fullName evidence="3">Regulator of nonsense transcripts 3B like</fullName>
    </submittedName>
</protein>
<feature type="region of interest" description="Disordered" evidence="1">
    <location>
        <begin position="1"/>
        <end position="28"/>
    </location>
</feature>
<keyword evidence="2" id="KW-1133">Transmembrane helix</keyword>
<sequence length="96" mass="9983">MGSSESTQNSSKHENGGGTENAKNKLGKGRAEAAIGAGAAVAAALVGGAIYFLSGSGSGCEKNRKTMKAPGRGDRIYRDEFEDDPATYFRNLRKIG</sequence>
<dbReference type="Proteomes" id="UP001163823">
    <property type="component" value="Chromosome 10"/>
</dbReference>
<keyword evidence="2" id="KW-0812">Transmembrane</keyword>
<evidence type="ECO:0000256" key="2">
    <source>
        <dbReference type="SAM" id="Phobius"/>
    </source>
</evidence>
<dbReference type="EMBL" id="JARAOO010000010">
    <property type="protein sequence ID" value="KAJ7953939.1"/>
    <property type="molecule type" value="Genomic_DNA"/>
</dbReference>
<name>A0AAD7PGD3_QUISA</name>
<proteinExistence type="predicted"/>
<evidence type="ECO:0000313" key="3">
    <source>
        <dbReference type="EMBL" id="KAJ7953939.1"/>
    </source>
</evidence>
<dbReference type="PANTHER" id="PTHR33333">
    <property type="entry name" value="ERYTHROCYTE MEMBRANE PROTEIN 1-LIKE"/>
    <property type="match status" value="1"/>
</dbReference>
<comment type="caution">
    <text evidence="3">The sequence shown here is derived from an EMBL/GenBank/DDBJ whole genome shotgun (WGS) entry which is preliminary data.</text>
</comment>
<keyword evidence="2" id="KW-0472">Membrane</keyword>
<reference evidence="3" key="1">
    <citation type="journal article" date="2023" name="Science">
        <title>Elucidation of the pathway for biosynthesis of saponin adjuvants from the soapbark tree.</title>
        <authorList>
            <person name="Reed J."/>
            <person name="Orme A."/>
            <person name="El-Demerdash A."/>
            <person name="Owen C."/>
            <person name="Martin L.B.B."/>
            <person name="Misra R.C."/>
            <person name="Kikuchi S."/>
            <person name="Rejzek M."/>
            <person name="Martin A.C."/>
            <person name="Harkess A."/>
            <person name="Leebens-Mack J."/>
            <person name="Louveau T."/>
            <person name="Stephenson M.J."/>
            <person name="Osbourn A."/>
        </authorList>
    </citation>
    <scope>NUCLEOTIDE SEQUENCE</scope>
    <source>
        <strain evidence="3">S10</strain>
    </source>
</reference>
<dbReference type="AlphaFoldDB" id="A0AAD7PGD3"/>
<feature type="compositionally biased region" description="Polar residues" evidence="1">
    <location>
        <begin position="1"/>
        <end position="10"/>
    </location>
</feature>
<evidence type="ECO:0000256" key="1">
    <source>
        <dbReference type="SAM" id="MobiDB-lite"/>
    </source>
</evidence>
<accession>A0AAD7PGD3</accession>
<feature type="transmembrane region" description="Helical" evidence="2">
    <location>
        <begin position="33"/>
        <end position="53"/>
    </location>
</feature>
<dbReference type="PANTHER" id="PTHR33333:SF32">
    <property type="entry name" value="PSAD1"/>
    <property type="match status" value="1"/>
</dbReference>